<dbReference type="AlphaFoldDB" id="A0A6C0CA53"/>
<organism evidence="1">
    <name type="scientific">viral metagenome</name>
    <dbReference type="NCBI Taxonomy" id="1070528"/>
    <lineage>
        <taxon>unclassified sequences</taxon>
        <taxon>metagenomes</taxon>
        <taxon>organismal metagenomes</taxon>
    </lineage>
</organism>
<reference evidence="1" key="1">
    <citation type="journal article" date="2020" name="Nature">
        <title>Giant virus diversity and host interactions through global metagenomics.</title>
        <authorList>
            <person name="Schulz F."/>
            <person name="Roux S."/>
            <person name="Paez-Espino D."/>
            <person name="Jungbluth S."/>
            <person name="Walsh D.A."/>
            <person name="Denef V.J."/>
            <person name="McMahon K.D."/>
            <person name="Konstantinidis K.T."/>
            <person name="Eloe-Fadrosh E.A."/>
            <person name="Kyrpides N.C."/>
            <person name="Woyke T."/>
        </authorList>
    </citation>
    <scope>NUCLEOTIDE SEQUENCE</scope>
    <source>
        <strain evidence="1">GVMAG-M-3300020192-26</strain>
    </source>
</reference>
<name>A0A6C0CA53_9ZZZZ</name>
<accession>A0A6C0CA53</accession>
<sequence>MYFCDKCNYLYNYTKDVKNKQFGGKNANDNINKIFDKFARREQILEEDLVDVTGPELLKDDKFDKMNKKDQRTFLTSIKRINKNFFVESAEESEQGMENTNIAYFFCKYCNYHKPMKAGTVIYSKDHNNDISIETEDYSLMCHNYSLPRTRNYICPNKKCETHKNIELREAVMTKNKADRIIYVCCQCTTNWIESN</sequence>
<protein>
    <recommendedName>
        <fullName evidence="2">TFIIS-type domain-containing protein</fullName>
    </recommendedName>
</protein>
<evidence type="ECO:0000313" key="1">
    <source>
        <dbReference type="EMBL" id="QHT01321.1"/>
    </source>
</evidence>
<proteinExistence type="predicted"/>
<evidence type="ECO:0008006" key="2">
    <source>
        <dbReference type="Google" id="ProtNLM"/>
    </source>
</evidence>
<dbReference type="EMBL" id="MN739369">
    <property type="protein sequence ID" value="QHT01321.1"/>
    <property type="molecule type" value="Genomic_DNA"/>
</dbReference>